<protein>
    <submittedName>
        <fullName evidence="4">Probable Co/Zn/Cd efflux system membrane fusion protein</fullName>
    </submittedName>
</protein>
<dbReference type="NCBIfam" id="TIGR01730">
    <property type="entry name" value="RND_mfp"/>
    <property type="match status" value="1"/>
</dbReference>
<dbReference type="InterPro" id="IPR006143">
    <property type="entry name" value="RND_pump_MFP"/>
</dbReference>
<dbReference type="InterPro" id="IPR058637">
    <property type="entry name" value="YknX-like_C"/>
</dbReference>
<dbReference type="PANTHER" id="PTHR30469">
    <property type="entry name" value="MULTIDRUG RESISTANCE PROTEIN MDTA"/>
    <property type="match status" value="1"/>
</dbReference>
<reference evidence="4" key="1">
    <citation type="submission" date="2018-06" db="EMBL/GenBank/DDBJ databases">
        <authorList>
            <person name="Zhirakovskaya E."/>
        </authorList>
    </citation>
    <scope>NUCLEOTIDE SEQUENCE</scope>
</reference>
<gene>
    <name evidence="4" type="ORF">MNBD_GAMMA20-1679</name>
</gene>
<dbReference type="InterPro" id="IPR058625">
    <property type="entry name" value="MdtA-like_BSH"/>
</dbReference>
<feature type="domain" description="Multidrug resistance protein MdtA-like barrel-sandwich hybrid" evidence="2">
    <location>
        <begin position="73"/>
        <end position="204"/>
    </location>
</feature>
<feature type="transmembrane region" description="Helical" evidence="1">
    <location>
        <begin position="12"/>
        <end position="29"/>
    </location>
</feature>
<evidence type="ECO:0000259" key="2">
    <source>
        <dbReference type="Pfam" id="PF25917"/>
    </source>
</evidence>
<dbReference type="PANTHER" id="PTHR30469:SF15">
    <property type="entry name" value="HLYD FAMILY OF SECRETION PROTEINS"/>
    <property type="match status" value="1"/>
</dbReference>
<proteinExistence type="predicted"/>
<name>A0A3B1AK02_9ZZZZ</name>
<dbReference type="Gene3D" id="2.40.420.20">
    <property type="match status" value="1"/>
</dbReference>
<feature type="domain" description="YknX-like C-terminal permuted SH3-like" evidence="3">
    <location>
        <begin position="304"/>
        <end position="372"/>
    </location>
</feature>
<dbReference type="Gene3D" id="2.40.50.100">
    <property type="match status" value="1"/>
</dbReference>
<dbReference type="Pfam" id="PF25917">
    <property type="entry name" value="BSH_RND"/>
    <property type="match status" value="1"/>
</dbReference>
<keyword evidence="1" id="KW-0472">Membrane</keyword>
<dbReference type="SUPFAM" id="SSF111369">
    <property type="entry name" value="HlyD-like secretion proteins"/>
    <property type="match status" value="1"/>
</dbReference>
<dbReference type="GO" id="GO:1990281">
    <property type="term" value="C:efflux pump complex"/>
    <property type="evidence" value="ECO:0007669"/>
    <property type="project" value="TreeGrafter"/>
</dbReference>
<keyword evidence="1" id="KW-0812">Transmembrane</keyword>
<evidence type="ECO:0000259" key="3">
    <source>
        <dbReference type="Pfam" id="PF25989"/>
    </source>
</evidence>
<organism evidence="4">
    <name type="scientific">hydrothermal vent metagenome</name>
    <dbReference type="NCBI Taxonomy" id="652676"/>
    <lineage>
        <taxon>unclassified sequences</taxon>
        <taxon>metagenomes</taxon>
        <taxon>ecological metagenomes</taxon>
    </lineage>
</organism>
<dbReference type="Gene3D" id="2.40.30.170">
    <property type="match status" value="1"/>
</dbReference>
<accession>A0A3B1AK02</accession>
<dbReference type="AlphaFoldDB" id="A0A3B1AK02"/>
<dbReference type="Gene3D" id="1.10.287.470">
    <property type="entry name" value="Helix hairpin bin"/>
    <property type="match status" value="1"/>
</dbReference>
<keyword evidence="1" id="KW-1133">Transmembrane helix</keyword>
<sequence length="380" mass="41905">MLNTLTLNRKKNAAILLLILVAMVLFFAIQRVQQRLQPIPVLAPASLAVETLTLAPAPFSIHVGYVGSVMAGRVVQIPAQVGARVMAVEHREGDRVEQGDLLIRLDDRELSNEIQRLRANEQRLRSDFDYWERQNRRNITLRQQKVIPENQLDESRRMVDSLQASIHENAEALANAEIRLGYTRIHAPFAGRIARLMTEVGDLAVPLSKPLLELVSLQAMKALVSVPQVDIGRLSRGLAVNLEISAANLHLARRIEKIYPLLDPVTRNATFEVCLSCGPEALPASLYPGMALAATVVLAQYDEALSIPHHALLWRGDEQGVFLFEDGVARWRPLQSGAVEGGRVLIRSGLKAGDRLIVTPDFRLQDGLAVAVPVLGEVSP</sequence>
<dbReference type="GO" id="GO:0015562">
    <property type="term" value="F:efflux transmembrane transporter activity"/>
    <property type="evidence" value="ECO:0007669"/>
    <property type="project" value="TreeGrafter"/>
</dbReference>
<evidence type="ECO:0000313" key="4">
    <source>
        <dbReference type="EMBL" id="VAW99727.1"/>
    </source>
</evidence>
<dbReference type="EMBL" id="UOFU01000180">
    <property type="protein sequence ID" value="VAW99727.1"/>
    <property type="molecule type" value="Genomic_DNA"/>
</dbReference>
<dbReference type="Pfam" id="PF25989">
    <property type="entry name" value="YknX_C"/>
    <property type="match status" value="1"/>
</dbReference>
<evidence type="ECO:0000256" key="1">
    <source>
        <dbReference type="SAM" id="Phobius"/>
    </source>
</evidence>